<keyword evidence="2" id="KW-1185">Reference proteome</keyword>
<proteinExistence type="predicted"/>
<organism evidence="1 2">
    <name type="scientific">Canavalia gladiata</name>
    <name type="common">Sword bean</name>
    <name type="synonym">Dolichos gladiatus</name>
    <dbReference type="NCBI Taxonomy" id="3824"/>
    <lineage>
        <taxon>Eukaryota</taxon>
        <taxon>Viridiplantae</taxon>
        <taxon>Streptophyta</taxon>
        <taxon>Embryophyta</taxon>
        <taxon>Tracheophyta</taxon>
        <taxon>Spermatophyta</taxon>
        <taxon>Magnoliopsida</taxon>
        <taxon>eudicotyledons</taxon>
        <taxon>Gunneridae</taxon>
        <taxon>Pentapetalae</taxon>
        <taxon>rosids</taxon>
        <taxon>fabids</taxon>
        <taxon>Fabales</taxon>
        <taxon>Fabaceae</taxon>
        <taxon>Papilionoideae</taxon>
        <taxon>50 kb inversion clade</taxon>
        <taxon>NPAAA clade</taxon>
        <taxon>indigoferoid/millettioid clade</taxon>
        <taxon>Phaseoleae</taxon>
        <taxon>Canavalia</taxon>
    </lineage>
</organism>
<dbReference type="EMBL" id="JAYMYQ010000005">
    <property type="protein sequence ID" value="KAK7327621.1"/>
    <property type="molecule type" value="Genomic_DNA"/>
</dbReference>
<accession>A0AAN9Q9T9</accession>
<sequence length="74" mass="8500">MVRDCWAGYEYVIVLGKIPCAPRPIARKFQNGDLQLGCCDLTRRFDAGNLTGEYKELVRFCGFILDLLKQKRES</sequence>
<reference evidence="1 2" key="1">
    <citation type="submission" date="2024-01" db="EMBL/GenBank/DDBJ databases">
        <title>The genomes of 5 underutilized Papilionoideae crops provide insights into root nodulation and disease resistanc.</title>
        <authorList>
            <person name="Jiang F."/>
        </authorList>
    </citation>
    <scope>NUCLEOTIDE SEQUENCE [LARGE SCALE GENOMIC DNA]</scope>
    <source>
        <strain evidence="1">LVBAO_FW01</strain>
        <tissue evidence="1">Leaves</tissue>
    </source>
</reference>
<comment type="caution">
    <text evidence="1">The sequence shown here is derived from an EMBL/GenBank/DDBJ whole genome shotgun (WGS) entry which is preliminary data.</text>
</comment>
<evidence type="ECO:0000313" key="2">
    <source>
        <dbReference type="Proteomes" id="UP001367508"/>
    </source>
</evidence>
<name>A0AAN9Q9T9_CANGL</name>
<dbReference type="Proteomes" id="UP001367508">
    <property type="component" value="Unassembled WGS sequence"/>
</dbReference>
<evidence type="ECO:0000313" key="1">
    <source>
        <dbReference type="EMBL" id="KAK7327621.1"/>
    </source>
</evidence>
<dbReference type="AlphaFoldDB" id="A0AAN9Q9T9"/>
<gene>
    <name evidence="1" type="ORF">VNO77_21705</name>
</gene>
<protein>
    <submittedName>
        <fullName evidence="1">Uncharacterized protein</fullName>
    </submittedName>
</protein>